<keyword evidence="1" id="KW-0812">Transmembrane</keyword>
<feature type="transmembrane region" description="Helical" evidence="1">
    <location>
        <begin position="74"/>
        <end position="91"/>
    </location>
</feature>
<comment type="caution">
    <text evidence="2">The sequence shown here is derived from an EMBL/GenBank/DDBJ whole genome shotgun (WGS) entry which is preliminary data.</text>
</comment>
<organism evidence="2 3">
    <name type="scientific">Pseudoalteromonas caenipelagi</name>
    <dbReference type="NCBI Taxonomy" id="2726988"/>
    <lineage>
        <taxon>Bacteria</taxon>
        <taxon>Pseudomonadati</taxon>
        <taxon>Pseudomonadota</taxon>
        <taxon>Gammaproteobacteria</taxon>
        <taxon>Alteromonadales</taxon>
        <taxon>Pseudoalteromonadaceae</taxon>
        <taxon>Pseudoalteromonas</taxon>
    </lineage>
</organism>
<keyword evidence="3" id="KW-1185">Reference proteome</keyword>
<evidence type="ECO:0000313" key="3">
    <source>
        <dbReference type="Proteomes" id="UP000586305"/>
    </source>
</evidence>
<name>A0A849VDB5_9GAMM</name>
<evidence type="ECO:0008006" key="4">
    <source>
        <dbReference type="Google" id="ProtNLM"/>
    </source>
</evidence>
<dbReference type="AlphaFoldDB" id="A0A849VDB5"/>
<evidence type="ECO:0000256" key="1">
    <source>
        <dbReference type="SAM" id="Phobius"/>
    </source>
</evidence>
<keyword evidence="1" id="KW-0472">Membrane</keyword>
<dbReference type="Proteomes" id="UP000586305">
    <property type="component" value="Unassembled WGS sequence"/>
</dbReference>
<accession>A0A849VDB5</accession>
<dbReference type="EMBL" id="JABBPG010000002">
    <property type="protein sequence ID" value="NOU49914.1"/>
    <property type="molecule type" value="Genomic_DNA"/>
</dbReference>
<feature type="transmembrane region" description="Helical" evidence="1">
    <location>
        <begin position="97"/>
        <end position="118"/>
    </location>
</feature>
<gene>
    <name evidence="2" type="ORF">HG263_05105</name>
</gene>
<evidence type="ECO:0000313" key="2">
    <source>
        <dbReference type="EMBL" id="NOU49914.1"/>
    </source>
</evidence>
<protein>
    <recommendedName>
        <fullName evidence="4">DoxX family protein</fullName>
    </recommendedName>
</protein>
<proteinExistence type="predicted"/>
<keyword evidence="1" id="KW-1133">Transmembrane helix</keyword>
<reference evidence="2 3" key="1">
    <citation type="submission" date="2020-04" db="EMBL/GenBank/DDBJ databases">
        <title>Pseudoalteromonas caenipelagi sp. nov., isolated from a tidal flat.</title>
        <authorList>
            <person name="Park S."/>
            <person name="Yoon J.-H."/>
        </authorList>
    </citation>
    <scope>NUCLEOTIDE SEQUENCE [LARGE SCALE GENOMIC DNA]</scope>
    <source>
        <strain evidence="2 3">JBTF-M23</strain>
    </source>
</reference>
<sequence>METIGKTRIYALRAMYLFIVVGLGLSNTPEALSSAGVSADSDTVINAILIGFMVLSFIGVFFPLKMLPVLMLELLWKVVWLAMFALPMHLSSGLDEYSMGVAFACLIGVVLTPIVLPWRYIYKDYFQ</sequence>
<dbReference type="RefSeq" id="WP_171625000.1">
    <property type="nucleotide sequence ID" value="NZ_JABBPG010000002.1"/>
</dbReference>
<feature type="transmembrane region" description="Helical" evidence="1">
    <location>
        <begin position="43"/>
        <end position="62"/>
    </location>
</feature>